<evidence type="ECO:0000313" key="8">
    <source>
        <dbReference type="Proteomes" id="UP001595477"/>
    </source>
</evidence>
<gene>
    <name evidence="7" type="ORF">ACFOEW_13290</name>
</gene>
<dbReference type="InterPro" id="IPR023408">
    <property type="entry name" value="MscS_beta-dom_sf"/>
</dbReference>
<dbReference type="RefSeq" id="WP_338134025.1">
    <property type="nucleotide sequence ID" value="NZ_RCUA01000078.1"/>
</dbReference>
<reference evidence="8" key="1">
    <citation type="journal article" date="2019" name="Int. J. Syst. Evol. Microbiol.">
        <title>The Global Catalogue of Microorganisms (GCM) 10K type strain sequencing project: providing services to taxonomists for standard genome sequencing and annotation.</title>
        <authorList>
            <consortium name="The Broad Institute Genomics Platform"/>
            <consortium name="The Broad Institute Genome Sequencing Center for Infectious Disease"/>
            <person name="Wu L."/>
            <person name="Ma J."/>
        </authorList>
    </citation>
    <scope>NUCLEOTIDE SEQUENCE [LARGE SCALE GENOMIC DNA]</scope>
    <source>
        <strain evidence="8">KCTC 52449</strain>
    </source>
</reference>
<name>A0ABV7JXE9_9ALTE</name>
<feature type="transmembrane region" description="Helical" evidence="5">
    <location>
        <begin position="92"/>
        <end position="120"/>
    </location>
</feature>
<evidence type="ECO:0000259" key="6">
    <source>
        <dbReference type="Pfam" id="PF00924"/>
    </source>
</evidence>
<proteinExistence type="predicted"/>
<dbReference type="SUPFAM" id="SSF50182">
    <property type="entry name" value="Sm-like ribonucleoproteins"/>
    <property type="match status" value="1"/>
</dbReference>
<comment type="subcellular location">
    <subcellularLocation>
        <location evidence="1">Membrane</location>
    </subcellularLocation>
</comment>
<dbReference type="EMBL" id="JBHRSX010000031">
    <property type="protein sequence ID" value="MFC3202785.1"/>
    <property type="molecule type" value="Genomic_DNA"/>
</dbReference>
<keyword evidence="8" id="KW-1185">Reference proteome</keyword>
<evidence type="ECO:0000256" key="4">
    <source>
        <dbReference type="ARBA" id="ARBA00023136"/>
    </source>
</evidence>
<dbReference type="Pfam" id="PF00924">
    <property type="entry name" value="MS_channel_2nd"/>
    <property type="match status" value="1"/>
</dbReference>
<accession>A0ABV7JXE9</accession>
<feature type="transmembrane region" description="Helical" evidence="5">
    <location>
        <begin position="68"/>
        <end position="86"/>
    </location>
</feature>
<evidence type="ECO:0000256" key="1">
    <source>
        <dbReference type="ARBA" id="ARBA00004370"/>
    </source>
</evidence>
<evidence type="ECO:0000256" key="5">
    <source>
        <dbReference type="SAM" id="Phobius"/>
    </source>
</evidence>
<organism evidence="7 8">
    <name type="scientific">Alteromonas oceani</name>
    <dbReference type="NCBI Taxonomy" id="2071609"/>
    <lineage>
        <taxon>Bacteria</taxon>
        <taxon>Pseudomonadati</taxon>
        <taxon>Pseudomonadota</taxon>
        <taxon>Gammaproteobacteria</taxon>
        <taxon>Alteromonadales</taxon>
        <taxon>Alteromonadaceae</taxon>
        <taxon>Alteromonas/Salinimonas group</taxon>
        <taxon>Alteromonas</taxon>
    </lineage>
</organism>
<keyword evidence="4 5" id="KW-0472">Membrane</keyword>
<evidence type="ECO:0000256" key="3">
    <source>
        <dbReference type="ARBA" id="ARBA00022989"/>
    </source>
</evidence>
<dbReference type="PANTHER" id="PTHR30566">
    <property type="entry name" value="YNAI-RELATED MECHANOSENSITIVE ION CHANNEL"/>
    <property type="match status" value="1"/>
</dbReference>
<dbReference type="InterPro" id="IPR010920">
    <property type="entry name" value="LSM_dom_sf"/>
</dbReference>
<dbReference type="Proteomes" id="UP001595477">
    <property type="component" value="Unassembled WGS sequence"/>
</dbReference>
<feature type="domain" description="Mechanosensitive ion channel MscS" evidence="6">
    <location>
        <begin position="114"/>
        <end position="182"/>
    </location>
</feature>
<dbReference type="Gene3D" id="2.30.30.60">
    <property type="match status" value="1"/>
</dbReference>
<evidence type="ECO:0000256" key="2">
    <source>
        <dbReference type="ARBA" id="ARBA00022692"/>
    </source>
</evidence>
<keyword evidence="3 5" id="KW-1133">Transmembrane helix</keyword>
<feature type="transmembrane region" description="Helical" evidence="5">
    <location>
        <begin position="28"/>
        <end position="47"/>
    </location>
</feature>
<sequence length="305" mass="35469">MLEELEFMAMPDVIDQAWRVFLDYTQSYKLLTSLLLIMVFLGCKRIIIRLLRRQSKKSGDDRRHSINIIDQLGNAILLVLLLMLWSTEVQSLALSIAAFMVAIVFATREMIQCFMGFIYYMTTRPFRVGDWVQLGDNVGEVVEMDWAKTTLLEVDAEHYGYTGKHVYVPNNQLMIQVVKNLNFLRRYRLHEFSLTLEPLVNPYRLLDDFRAKAIEHCSHFRDVAERYKSWIERNLDAEFISIDPVIDIETNNFAKFVVKVGLFCPSDESLLLEEKIRADWLSLWFDTIKAEQKKGGLPPVGSDQA</sequence>
<comment type="caution">
    <text evidence="7">The sequence shown here is derived from an EMBL/GenBank/DDBJ whole genome shotgun (WGS) entry which is preliminary data.</text>
</comment>
<evidence type="ECO:0000313" key="7">
    <source>
        <dbReference type="EMBL" id="MFC3202785.1"/>
    </source>
</evidence>
<dbReference type="InterPro" id="IPR006685">
    <property type="entry name" value="MscS_channel_2nd"/>
</dbReference>
<keyword evidence="2 5" id="KW-0812">Transmembrane</keyword>
<protein>
    <submittedName>
        <fullName evidence="7">Mechanosensitive ion channel family protein</fullName>
    </submittedName>
</protein>
<dbReference type="PANTHER" id="PTHR30566:SF5">
    <property type="entry name" value="MECHANOSENSITIVE ION CHANNEL PROTEIN 1, MITOCHONDRIAL-RELATED"/>
    <property type="match status" value="1"/>
</dbReference>